<evidence type="ECO:0000313" key="1">
    <source>
        <dbReference type="EMBL" id="KAH7863503.1"/>
    </source>
</evidence>
<name>A0ACB7ZCJ7_9ERIC</name>
<reference evidence="1 2" key="1">
    <citation type="journal article" date="2021" name="Hortic Res">
        <title>High-quality reference genome and annotation aids understanding of berry development for evergreen blueberry (Vaccinium darrowii).</title>
        <authorList>
            <person name="Yu J."/>
            <person name="Hulse-Kemp A.M."/>
            <person name="Babiker E."/>
            <person name="Staton M."/>
        </authorList>
    </citation>
    <scope>NUCLEOTIDE SEQUENCE [LARGE SCALE GENOMIC DNA]</scope>
    <source>
        <strain evidence="2">cv. NJ 8807/NJ 8810</strain>
        <tissue evidence="1">Young leaf</tissue>
    </source>
</reference>
<accession>A0ACB7ZCJ7</accession>
<gene>
    <name evidence="1" type="ORF">Vadar_018277</name>
</gene>
<proteinExistence type="predicted"/>
<organism evidence="1 2">
    <name type="scientific">Vaccinium darrowii</name>
    <dbReference type="NCBI Taxonomy" id="229202"/>
    <lineage>
        <taxon>Eukaryota</taxon>
        <taxon>Viridiplantae</taxon>
        <taxon>Streptophyta</taxon>
        <taxon>Embryophyta</taxon>
        <taxon>Tracheophyta</taxon>
        <taxon>Spermatophyta</taxon>
        <taxon>Magnoliopsida</taxon>
        <taxon>eudicotyledons</taxon>
        <taxon>Gunneridae</taxon>
        <taxon>Pentapetalae</taxon>
        <taxon>asterids</taxon>
        <taxon>Ericales</taxon>
        <taxon>Ericaceae</taxon>
        <taxon>Vaccinioideae</taxon>
        <taxon>Vaccinieae</taxon>
        <taxon>Vaccinium</taxon>
    </lineage>
</organism>
<dbReference type="EMBL" id="CM037162">
    <property type="protein sequence ID" value="KAH7863503.1"/>
    <property type="molecule type" value="Genomic_DNA"/>
</dbReference>
<sequence>MALPNDRPNGYDQLHLSVSASGETLSLFFHFNDCWEVWLMQDYGVEDSWMRQFSIAGEQMSLPLNLIDNRDVLIEMGSGNLFSFNAASQQMKDLGICGLRSSFRIVT</sequence>
<keyword evidence="2" id="KW-1185">Reference proteome</keyword>
<protein>
    <submittedName>
        <fullName evidence="1">Uncharacterized protein</fullName>
    </submittedName>
</protein>
<dbReference type="Proteomes" id="UP000828048">
    <property type="component" value="Chromosome 12"/>
</dbReference>
<evidence type="ECO:0000313" key="2">
    <source>
        <dbReference type="Proteomes" id="UP000828048"/>
    </source>
</evidence>
<comment type="caution">
    <text evidence="1">The sequence shown here is derived from an EMBL/GenBank/DDBJ whole genome shotgun (WGS) entry which is preliminary data.</text>
</comment>